<evidence type="ECO:0000256" key="5">
    <source>
        <dbReference type="ARBA" id="ARBA00023136"/>
    </source>
</evidence>
<comment type="subcellular location">
    <subcellularLocation>
        <location evidence="1">Cell membrane</location>
        <topology evidence="1">Multi-pass membrane protein</topology>
    </subcellularLocation>
</comment>
<gene>
    <name evidence="7" type="ORF">EF294_04950</name>
</gene>
<keyword evidence="8" id="KW-1185">Reference proteome</keyword>
<evidence type="ECO:0000256" key="4">
    <source>
        <dbReference type="ARBA" id="ARBA00022989"/>
    </source>
</evidence>
<dbReference type="Proteomes" id="UP000267536">
    <property type="component" value="Unassembled WGS sequence"/>
</dbReference>
<evidence type="ECO:0000256" key="2">
    <source>
        <dbReference type="ARBA" id="ARBA00022475"/>
    </source>
</evidence>
<keyword evidence="5 6" id="KW-0472">Membrane</keyword>
<dbReference type="EMBL" id="RKMH01000003">
    <property type="protein sequence ID" value="RPA65204.1"/>
    <property type="molecule type" value="Genomic_DNA"/>
</dbReference>
<evidence type="ECO:0000313" key="7">
    <source>
        <dbReference type="EMBL" id="RPA65204.1"/>
    </source>
</evidence>
<feature type="transmembrane region" description="Helical" evidence="6">
    <location>
        <begin position="114"/>
        <end position="137"/>
    </location>
</feature>
<dbReference type="RefSeq" id="WP_123926178.1">
    <property type="nucleotide sequence ID" value="NZ_JBPSDP010000003.1"/>
</dbReference>
<feature type="transmembrane region" description="Helical" evidence="6">
    <location>
        <begin position="51"/>
        <end position="75"/>
    </location>
</feature>
<dbReference type="PANTHER" id="PTHR30213">
    <property type="entry name" value="INNER MEMBRANE PROTEIN YHJD"/>
    <property type="match status" value="1"/>
</dbReference>
<dbReference type="OrthoDB" id="4127374at2"/>
<dbReference type="PANTHER" id="PTHR30213:SF1">
    <property type="entry name" value="INNER MEMBRANE PROTEIN YHJD"/>
    <property type="match status" value="1"/>
</dbReference>
<comment type="caution">
    <text evidence="7">The sequence shown here is derived from an EMBL/GenBank/DDBJ whole genome shotgun (WGS) entry which is preliminary data.</text>
</comment>
<keyword evidence="2" id="KW-1003">Cell membrane</keyword>
<protein>
    <submittedName>
        <fullName evidence="7">Inner membrane protein YhjD</fullName>
    </submittedName>
</protein>
<keyword evidence="3 6" id="KW-0812">Transmembrane</keyword>
<organism evidence="7 8">
    <name type="scientific">Gordonia oryzae</name>
    <dbReference type="NCBI Taxonomy" id="2487349"/>
    <lineage>
        <taxon>Bacteria</taxon>
        <taxon>Bacillati</taxon>
        <taxon>Actinomycetota</taxon>
        <taxon>Actinomycetes</taxon>
        <taxon>Mycobacteriales</taxon>
        <taxon>Gordoniaceae</taxon>
        <taxon>Gordonia</taxon>
    </lineage>
</organism>
<evidence type="ECO:0000256" key="6">
    <source>
        <dbReference type="SAM" id="Phobius"/>
    </source>
</evidence>
<accession>A0A3N4HF62</accession>
<dbReference type="GO" id="GO:0005886">
    <property type="term" value="C:plasma membrane"/>
    <property type="evidence" value="ECO:0007669"/>
    <property type="project" value="UniProtKB-SubCell"/>
</dbReference>
<keyword evidence="4 6" id="KW-1133">Transmembrane helix</keyword>
<proteinExistence type="predicted"/>
<feature type="transmembrane region" description="Helical" evidence="6">
    <location>
        <begin position="200"/>
        <end position="225"/>
    </location>
</feature>
<evidence type="ECO:0000256" key="1">
    <source>
        <dbReference type="ARBA" id="ARBA00004651"/>
    </source>
</evidence>
<sequence>MGSVIAWFKNLLARAKEWFAAARERWPWLGHALRTQERYTNRRGNVHAASISFNGILALVPILMVAFAIAAFVLASNPDVIEQLKDAVIKQVPGGMGDQIGSVIDSAISSRATVGLIGLVGAALTGVGWIAGVRAGMTEMFGGRVSRNALVSKVTDLLTFVVFGLAFAATMALTTLANGGGIVRKVLEWVGVDHTSWAPVLLRVVAIAISVLASWMLFTLVLARLPLVPLPFRNCLGAGLITAIAFEIIKNLGGLYLKSVLGSPAGAAFGPILGIMVFAYLASRIILYATAWCATDPINEDFQVDDEIAETQQRPVVIRPTVEVSPMPKVGALVGAAAVGAAVGMVIRRVRGD</sequence>
<dbReference type="InterPro" id="IPR017039">
    <property type="entry name" value="Virul_fac_BrkB"/>
</dbReference>
<evidence type="ECO:0000256" key="3">
    <source>
        <dbReference type="ARBA" id="ARBA00022692"/>
    </source>
</evidence>
<dbReference type="AlphaFoldDB" id="A0A3N4HF62"/>
<feature type="transmembrane region" description="Helical" evidence="6">
    <location>
        <begin position="261"/>
        <end position="282"/>
    </location>
</feature>
<dbReference type="Pfam" id="PF03631">
    <property type="entry name" value="Virul_fac_BrkB"/>
    <property type="match status" value="1"/>
</dbReference>
<feature type="transmembrane region" description="Helical" evidence="6">
    <location>
        <begin position="157"/>
        <end position="179"/>
    </location>
</feature>
<reference evidence="7 8" key="1">
    <citation type="submission" date="2018-11" db="EMBL/GenBank/DDBJ databases">
        <title>Draft genome sequence of Gordonia sp. RS15-1S isolated from rice stems.</title>
        <authorList>
            <person name="Muangham S."/>
        </authorList>
    </citation>
    <scope>NUCLEOTIDE SEQUENCE [LARGE SCALE GENOMIC DNA]</scope>
    <source>
        <strain evidence="7 8">RS15-1S</strain>
    </source>
</reference>
<feature type="transmembrane region" description="Helical" evidence="6">
    <location>
        <begin position="231"/>
        <end position="249"/>
    </location>
</feature>
<evidence type="ECO:0000313" key="8">
    <source>
        <dbReference type="Proteomes" id="UP000267536"/>
    </source>
</evidence>
<name>A0A3N4HF62_9ACTN</name>